<feature type="region of interest" description="Disordered" evidence="1">
    <location>
        <begin position="242"/>
        <end position="273"/>
    </location>
</feature>
<evidence type="ECO:0000259" key="2">
    <source>
        <dbReference type="Pfam" id="PF03771"/>
    </source>
</evidence>
<dbReference type="InterPro" id="IPR005523">
    <property type="entry name" value="DUF317_SPDY"/>
</dbReference>
<reference evidence="3 4" key="1">
    <citation type="submission" date="2016-11" db="EMBL/GenBank/DDBJ databases">
        <title>Complete genome sequence of Streptomyces niveus SCSIO 3406.</title>
        <authorList>
            <person name="Zhu Q."/>
            <person name="Cheng W."/>
            <person name="Song Y."/>
            <person name="Li Q."/>
            <person name="Ju J."/>
        </authorList>
    </citation>
    <scope>NUCLEOTIDE SEQUENCE [LARGE SCALE GENOMIC DNA]</scope>
    <source>
        <strain evidence="3 4">SCSIO 3406</strain>
    </source>
</reference>
<organism evidence="3 4">
    <name type="scientific">Streptomyces niveus</name>
    <name type="common">Streptomyces spheroides</name>
    <dbReference type="NCBI Taxonomy" id="193462"/>
    <lineage>
        <taxon>Bacteria</taxon>
        <taxon>Bacillati</taxon>
        <taxon>Actinomycetota</taxon>
        <taxon>Actinomycetes</taxon>
        <taxon>Kitasatosporales</taxon>
        <taxon>Streptomycetaceae</taxon>
        <taxon>Streptomyces</taxon>
    </lineage>
</organism>
<dbReference type="Proteomes" id="UP000189677">
    <property type="component" value="Chromosome"/>
</dbReference>
<dbReference type="OrthoDB" id="4258142at2"/>
<dbReference type="KEGG" id="snw:BBN63_32290"/>
<proteinExistence type="predicted"/>
<keyword evidence="4" id="KW-1185">Reference proteome</keyword>
<dbReference type="EMBL" id="CP018047">
    <property type="protein sequence ID" value="AQU70163.1"/>
    <property type="molecule type" value="Genomic_DNA"/>
</dbReference>
<evidence type="ECO:0000313" key="4">
    <source>
        <dbReference type="Proteomes" id="UP000189677"/>
    </source>
</evidence>
<protein>
    <recommendedName>
        <fullName evidence="2">DUF317 domain-containing protein</fullName>
    </recommendedName>
</protein>
<feature type="domain" description="DUF317" evidence="2">
    <location>
        <begin position="59"/>
        <end position="115"/>
    </location>
</feature>
<dbReference type="AlphaFoldDB" id="A0A1U9R1R9"/>
<dbReference type="Pfam" id="PF03771">
    <property type="entry name" value="SPDY"/>
    <property type="match status" value="2"/>
</dbReference>
<sequence length="273" mass="30678">MTHPYIPTRADGPEHTIWFETRPRYLAGGGDPRHITQALRAAGWKNHSDPEYPHVVLASPDHQHTVVLEPETSAYAAWWRIQAHGYRDGWYATFGGNTPVEILAGLTDAFLKPVPETAPEIWPTLAWAGWAYERDEHGNESARHPDGILSLRRRAVEPGEDFFWTAEAALPTGLGGHERIWHAYFDDRMPPHLIAAFTHALASDEPVQRRHYDVPRSHLVTQERGPRGEQLAHAHEARLKTARATARKTRRTALSAQKPPAPSTITALPARSR</sequence>
<accession>A0A1U9R1R9</accession>
<evidence type="ECO:0000313" key="3">
    <source>
        <dbReference type="EMBL" id="AQU70163.1"/>
    </source>
</evidence>
<dbReference type="RefSeq" id="WP_078078845.1">
    <property type="nucleotide sequence ID" value="NZ_CP018047.1"/>
</dbReference>
<evidence type="ECO:0000256" key="1">
    <source>
        <dbReference type="SAM" id="MobiDB-lite"/>
    </source>
</evidence>
<name>A0A1U9R1R9_STRNV</name>
<feature type="domain" description="DUF317" evidence="2">
    <location>
        <begin position="145"/>
        <end position="207"/>
    </location>
</feature>
<gene>
    <name evidence="3" type="ORF">BBN63_32290</name>
</gene>